<dbReference type="GO" id="GO:0015808">
    <property type="term" value="P:L-alanine transport"/>
    <property type="evidence" value="ECO:0007669"/>
    <property type="project" value="TreeGrafter"/>
</dbReference>
<dbReference type="InterPro" id="IPR003593">
    <property type="entry name" value="AAA+_ATPase"/>
</dbReference>
<dbReference type="InterPro" id="IPR003439">
    <property type="entry name" value="ABC_transporter-like_ATP-bd"/>
</dbReference>
<dbReference type="InterPro" id="IPR017871">
    <property type="entry name" value="ABC_transporter-like_CS"/>
</dbReference>
<dbReference type="Pfam" id="PF00005">
    <property type="entry name" value="ABC_tran"/>
    <property type="match status" value="1"/>
</dbReference>
<protein>
    <submittedName>
        <fullName evidence="5">ABC transporter ATP-binding protein</fullName>
    </submittedName>
</protein>
<evidence type="ECO:0000256" key="3">
    <source>
        <dbReference type="ARBA" id="ARBA00022840"/>
    </source>
</evidence>
<dbReference type="InterPro" id="IPR051120">
    <property type="entry name" value="ABC_AA/LPS_Transport"/>
</dbReference>
<dbReference type="GO" id="GO:0005886">
    <property type="term" value="C:plasma membrane"/>
    <property type="evidence" value="ECO:0007669"/>
    <property type="project" value="TreeGrafter"/>
</dbReference>
<dbReference type="SMART" id="SM00382">
    <property type="entry name" value="AAA"/>
    <property type="match status" value="1"/>
</dbReference>
<dbReference type="PANTHER" id="PTHR45772:SF7">
    <property type="entry name" value="AMINO ACID ABC TRANSPORTER ATP-BINDING PROTEIN"/>
    <property type="match status" value="1"/>
</dbReference>
<reference evidence="5" key="1">
    <citation type="journal article" date="2020" name="mSystems">
        <title>Genome- and Community-Level Interaction Insights into Carbon Utilization and Element Cycling Functions of Hydrothermarchaeota in Hydrothermal Sediment.</title>
        <authorList>
            <person name="Zhou Z."/>
            <person name="Liu Y."/>
            <person name="Xu W."/>
            <person name="Pan J."/>
            <person name="Luo Z.H."/>
            <person name="Li M."/>
        </authorList>
    </citation>
    <scope>NUCLEOTIDE SEQUENCE [LARGE SCALE GENOMIC DNA]</scope>
    <source>
        <strain evidence="5">SpSt-769</strain>
    </source>
</reference>
<dbReference type="EMBL" id="DTGT01000337">
    <property type="protein sequence ID" value="HGH61703.1"/>
    <property type="molecule type" value="Genomic_DNA"/>
</dbReference>
<feature type="domain" description="ABC transporter" evidence="4">
    <location>
        <begin position="6"/>
        <end position="249"/>
    </location>
</feature>
<evidence type="ECO:0000256" key="2">
    <source>
        <dbReference type="ARBA" id="ARBA00022741"/>
    </source>
</evidence>
<dbReference type="GO" id="GO:0015188">
    <property type="term" value="F:L-isoleucine transmembrane transporter activity"/>
    <property type="evidence" value="ECO:0007669"/>
    <property type="project" value="TreeGrafter"/>
</dbReference>
<dbReference type="PANTHER" id="PTHR45772">
    <property type="entry name" value="CONSERVED COMPONENT OF ABC TRANSPORTER FOR NATURAL AMINO ACIDS-RELATED"/>
    <property type="match status" value="1"/>
</dbReference>
<proteinExistence type="predicted"/>
<organism evidence="5">
    <name type="scientific">Desulfomonile tiedjei</name>
    <dbReference type="NCBI Taxonomy" id="2358"/>
    <lineage>
        <taxon>Bacteria</taxon>
        <taxon>Pseudomonadati</taxon>
        <taxon>Thermodesulfobacteriota</taxon>
        <taxon>Desulfomonilia</taxon>
        <taxon>Desulfomonilales</taxon>
        <taxon>Desulfomonilaceae</taxon>
        <taxon>Desulfomonile</taxon>
    </lineage>
</organism>
<gene>
    <name evidence="5" type="ORF">ENV54_10435</name>
</gene>
<comment type="caution">
    <text evidence="5">The sequence shown here is derived from an EMBL/GenBank/DDBJ whole genome shotgun (WGS) entry which is preliminary data.</text>
</comment>
<dbReference type="PROSITE" id="PS50893">
    <property type="entry name" value="ABC_TRANSPORTER_2"/>
    <property type="match status" value="1"/>
</dbReference>
<keyword evidence="3 5" id="KW-0067">ATP-binding</keyword>
<dbReference type="InterPro" id="IPR027417">
    <property type="entry name" value="P-loop_NTPase"/>
</dbReference>
<dbReference type="CDD" id="cd03219">
    <property type="entry name" value="ABC_Mj1267_LivG_branched"/>
    <property type="match status" value="1"/>
</dbReference>
<dbReference type="GO" id="GO:0016887">
    <property type="term" value="F:ATP hydrolysis activity"/>
    <property type="evidence" value="ECO:0007669"/>
    <property type="project" value="InterPro"/>
</dbReference>
<dbReference type="GO" id="GO:0005304">
    <property type="term" value="F:L-valine transmembrane transporter activity"/>
    <property type="evidence" value="ECO:0007669"/>
    <property type="project" value="TreeGrafter"/>
</dbReference>
<dbReference type="GO" id="GO:1903805">
    <property type="term" value="P:L-valine import across plasma membrane"/>
    <property type="evidence" value="ECO:0007669"/>
    <property type="project" value="TreeGrafter"/>
</dbReference>
<evidence type="ECO:0000313" key="5">
    <source>
        <dbReference type="EMBL" id="HGH61703.1"/>
    </source>
</evidence>
<dbReference type="PROSITE" id="PS00211">
    <property type="entry name" value="ABC_TRANSPORTER_1"/>
    <property type="match status" value="1"/>
</dbReference>
<dbReference type="GO" id="GO:0005524">
    <property type="term" value="F:ATP binding"/>
    <property type="evidence" value="ECO:0007669"/>
    <property type="project" value="UniProtKB-KW"/>
</dbReference>
<dbReference type="GO" id="GO:0042941">
    <property type="term" value="P:D-alanine transmembrane transport"/>
    <property type="evidence" value="ECO:0007669"/>
    <property type="project" value="TreeGrafter"/>
</dbReference>
<sequence>MTEHILEIRDLAKSFDGNQIFNGVSFVVKEGELSSIIGPNGAGKTTLFNLITGYLIPDSGQIFFNGKNIVGLEPFSIARLGMARAFQRTNIFPRMSVIENVLTAVITKHRGNLNFYKPLKALKAWRENAYEILQSVGLADMANRQSGTLAHGDQKRLDIAVALALDPQLLLLDEPMAGMSPEERWLTVNLIKKLWEQLKITMLFIEHDMDMVFGISQVVRVLCYKSLLAEGTPTEISQNSDVIEAYLGEEA</sequence>
<keyword evidence="1" id="KW-0813">Transport</keyword>
<accession>A0A7C4AT01</accession>
<evidence type="ECO:0000256" key="1">
    <source>
        <dbReference type="ARBA" id="ARBA00022448"/>
    </source>
</evidence>
<dbReference type="Gene3D" id="3.40.50.300">
    <property type="entry name" value="P-loop containing nucleotide triphosphate hydrolases"/>
    <property type="match status" value="1"/>
</dbReference>
<dbReference type="SUPFAM" id="SSF52540">
    <property type="entry name" value="P-loop containing nucleoside triphosphate hydrolases"/>
    <property type="match status" value="1"/>
</dbReference>
<dbReference type="GO" id="GO:1903806">
    <property type="term" value="P:L-isoleucine import across plasma membrane"/>
    <property type="evidence" value="ECO:0007669"/>
    <property type="project" value="TreeGrafter"/>
</dbReference>
<name>A0A7C4AT01_9BACT</name>
<dbReference type="AlphaFoldDB" id="A0A7C4AT01"/>
<dbReference type="Pfam" id="PF12399">
    <property type="entry name" value="BCA_ABC_TP_C"/>
    <property type="match status" value="1"/>
</dbReference>
<dbReference type="FunFam" id="3.40.50.300:FF:000421">
    <property type="entry name" value="Branched-chain amino acid ABC transporter ATP-binding protein"/>
    <property type="match status" value="1"/>
</dbReference>
<dbReference type="InterPro" id="IPR032823">
    <property type="entry name" value="BCA_ABC_TP_C"/>
</dbReference>
<evidence type="ECO:0000259" key="4">
    <source>
        <dbReference type="PROSITE" id="PS50893"/>
    </source>
</evidence>
<keyword evidence="2" id="KW-0547">Nucleotide-binding</keyword>
<dbReference type="GO" id="GO:0015192">
    <property type="term" value="F:L-phenylalanine transmembrane transporter activity"/>
    <property type="evidence" value="ECO:0007669"/>
    <property type="project" value="TreeGrafter"/>
</dbReference>